<reference evidence="1" key="1">
    <citation type="submission" date="2021-07" db="EMBL/GenBank/DDBJ databases">
        <authorList>
            <person name="Catto M.A."/>
            <person name="Jacobson A."/>
            <person name="Kennedy G."/>
            <person name="Labadie P."/>
            <person name="Hunt B.G."/>
            <person name="Srinivasan R."/>
        </authorList>
    </citation>
    <scope>NUCLEOTIDE SEQUENCE</scope>
    <source>
        <strain evidence="1">PL_HMW_Pooled</strain>
        <tissue evidence="1">Head</tissue>
    </source>
</reference>
<accession>A0AAE1HR56</accession>
<gene>
    <name evidence="1" type="ORF">KUF71_014223</name>
</gene>
<reference evidence="1" key="2">
    <citation type="journal article" date="2023" name="BMC Genomics">
        <title>Pest status, molecular evolution, and epigenetic factors derived from the genome assembly of Frankliniella fusca, a thysanopteran phytovirus vector.</title>
        <authorList>
            <person name="Catto M.A."/>
            <person name="Labadie P.E."/>
            <person name="Jacobson A.L."/>
            <person name="Kennedy G.G."/>
            <person name="Srinivasan R."/>
            <person name="Hunt B.G."/>
        </authorList>
    </citation>
    <scope>NUCLEOTIDE SEQUENCE</scope>
    <source>
        <strain evidence="1">PL_HMW_Pooled</strain>
    </source>
</reference>
<comment type="caution">
    <text evidence="1">The sequence shown here is derived from an EMBL/GenBank/DDBJ whole genome shotgun (WGS) entry which is preliminary data.</text>
</comment>
<keyword evidence="2" id="KW-1185">Reference proteome</keyword>
<proteinExistence type="predicted"/>
<dbReference type="PANTHER" id="PTHR47018">
    <property type="entry name" value="CXC DOMAIN-CONTAINING PROTEIN-RELATED"/>
    <property type="match status" value="1"/>
</dbReference>
<evidence type="ECO:0000313" key="1">
    <source>
        <dbReference type="EMBL" id="KAK3925974.1"/>
    </source>
</evidence>
<dbReference type="AlphaFoldDB" id="A0AAE1HR56"/>
<dbReference type="Proteomes" id="UP001219518">
    <property type="component" value="Unassembled WGS sequence"/>
</dbReference>
<protein>
    <submittedName>
        <fullName evidence="1">Chromosome-associated kinesin KIF4</fullName>
    </submittedName>
</protein>
<sequence length="670" mass="74971">MRGWRCCHGCLLSTIRITQDGSLYKLRDLLELKQKAPDVDNFFKSGQFVFSATGNPFTLLEIDQAHEQNNAKVKSAGGVVGLTQDAASLHRVMSAGPEVARLIEEFRGISGNTLGSDPFCEMGAELITLDTREFVGPDTVKVLLSMEQTGREKYMEFVVTRIKSQTVSFYSPIAKSSVKIFAVKKKPLHPNRDQIRMAQLKEQNELYWRLYVASLARQLDLNKLFEYENQHSPPALSASKYLRTGNKSVLVHILESESPSEHSPSVCQGLIFDGAHLVHYVPPRPGVKTFEDYFKRQLVPHVEQSAVSVLAVRVDFVWDLYTEHSTKHQERDGRGTGIRKKDLPEKGIIPKDWADYLRNSENKTELFKYLSTRFVKEMNCFKHTVVSPTLSGHGGGGPADPRLVTHVYDMTRAGATSVMIRSTDTDVVVLAISVYHRLAALGLQELWIHFGSGKNARHLAIHKISTRLGQEKCEALPGFHAFSGCDTTSFLAGCSKRKCWTIWESHAEVTSAFKALSTPLHHLEEDIFAALVQFTVRLYDHKSDSTLLNVTRRDLFERKNHSIFTIPPTAASLRQHCLRALHQAGHLWGRALEDQPPKPPPPTDFGRKIEDGILVPVWTALPSLWAKCRELEVMCGCKKGCETKNCSCRAAKLPCCAGCKACKGKCSNSR</sequence>
<dbReference type="EMBL" id="JAHWGI010001242">
    <property type="protein sequence ID" value="KAK3925974.1"/>
    <property type="molecule type" value="Genomic_DNA"/>
</dbReference>
<name>A0AAE1HR56_9NEOP</name>
<evidence type="ECO:0000313" key="2">
    <source>
        <dbReference type="Proteomes" id="UP001219518"/>
    </source>
</evidence>
<organism evidence="1 2">
    <name type="scientific">Frankliniella fusca</name>
    <dbReference type="NCBI Taxonomy" id="407009"/>
    <lineage>
        <taxon>Eukaryota</taxon>
        <taxon>Metazoa</taxon>
        <taxon>Ecdysozoa</taxon>
        <taxon>Arthropoda</taxon>
        <taxon>Hexapoda</taxon>
        <taxon>Insecta</taxon>
        <taxon>Pterygota</taxon>
        <taxon>Neoptera</taxon>
        <taxon>Paraneoptera</taxon>
        <taxon>Thysanoptera</taxon>
        <taxon>Terebrantia</taxon>
        <taxon>Thripoidea</taxon>
        <taxon>Thripidae</taxon>
        <taxon>Frankliniella</taxon>
    </lineage>
</organism>